<proteinExistence type="predicted"/>
<dbReference type="AlphaFoldDB" id="A0A0E9U3C4"/>
<evidence type="ECO:0000313" key="1">
    <source>
        <dbReference type="EMBL" id="JAH60409.1"/>
    </source>
</evidence>
<protein>
    <submittedName>
        <fullName evidence="1">Uncharacterized protein</fullName>
    </submittedName>
</protein>
<organism evidence="1">
    <name type="scientific">Anguilla anguilla</name>
    <name type="common">European freshwater eel</name>
    <name type="synonym">Muraena anguilla</name>
    <dbReference type="NCBI Taxonomy" id="7936"/>
    <lineage>
        <taxon>Eukaryota</taxon>
        <taxon>Metazoa</taxon>
        <taxon>Chordata</taxon>
        <taxon>Craniata</taxon>
        <taxon>Vertebrata</taxon>
        <taxon>Euteleostomi</taxon>
        <taxon>Actinopterygii</taxon>
        <taxon>Neopterygii</taxon>
        <taxon>Teleostei</taxon>
        <taxon>Anguilliformes</taxon>
        <taxon>Anguillidae</taxon>
        <taxon>Anguilla</taxon>
    </lineage>
</organism>
<name>A0A0E9U3C4_ANGAN</name>
<sequence length="39" mass="4329">MNSATGPSPYIANVLFFNRFDCFQYSGDMSPCPPSSYSE</sequence>
<reference evidence="1" key="2">
    <citation type="journal article" date="2015" name="Fish Shellfish Immunol.">
        <title>Early steps in the European eel (Anguilla anguilla)-Vibrio vulnificus interaction in the gills: Role of the RtxA13 toxin.</title>
        <authorList>
            <person name="Callol A."/>
            <person name="Pajuelo D."/>
            <person name="Ebbesson L."/>
            <person name="Teles M."/>
            <person name="MacKenzie S."/>
            <person name="Amaro C."/>
        </authorList>
    </citation>
    <scope>NUCLEOTIDE SEQUENCE</scope>
</reference>
<reference evidence="1" key="1">
    <citation type="submission" date="2014-11" db="EMBL/GenBank/DDBJ databases">
        <authorList>
            <person name="Amaro Gonzalez C."/>
        </authorList>
    </citation>
    <scope>NUCLEOTIDE SEQUENCE</scope>
</reference>
<accession>A0A0E9U3C4</accession>
<dbReference type="EMBL" id="GBXM01048168">
    <property type="protein sequence ID" value="JAH60409.1"/>
    <property type="molecule type" value="Transcribed_RNA"/>
</dbReference>